<dbReference type="GO" id="GO:0032797">
    <property type="term" value="C:SMN complex"/>
    <property type="evidence" value="ECO:0007669"/>
    <property type="project" value="InterPro"/>
</dbReference>
<dbReference type="Proteomes" id="UP000694545">
    <property type="component" value="Unplaced"/>
</dbReference>
<keyword evidence="2" id="KW-1185">Reference proteome</keyword>
<proteinExistence type="predicted"/>
<accession>A0A8D2L4D1</accession>
<dbReference type="OMA" id="SCHNWLP"/>
<sequence>MIPEVNRTVLFELFKEVNAPRLFTQLLLVLPGHVCRRELQTFVDYVAKETSPGDVSFFLDVWWEMMKHKEGQEDRLTLLFRAVSHQHFVESDEMGHAPKRFKSETSSAESALATGVLPVLKEGFKRIKESIAPARLKCYALANLVDLLSILIAAECETESLPARVYLDKISSVVTLWSSDCENRYNSRGLEEKVREAARSASLLGVAKLSDEALLADLGFLRTLLQEWTQELQGLLSDPQQICYESYRLLDSLASLEKKLLRLAKSEDFSKDTARVMLELGELLAGFLKKINPGLCRVTSSRDLVASVAVALIDHRMDRHEEMCSVFATETNWALTKDWLACLLRNRELFQEPGLILKLLETTVAASHSAGAAESQAQQAEAARFILDCYRDLSLGDKNKVISGVLAAWGRRGLSGTLAIFAEGFQEELNLAFNQIILSASGEGFRKSVASVSQLMLLNPEATIKKISNLAVANLGTHQFLAEILCSFPALNFRDSPDTTLGLLLGCLKESVWDRLSSAKEQEQFLEFLAILMQPSGAKPLLSPAEVTQHLVVPFLTSDSPRVELSLQVLSKALGGPSERSWVHACHPFPLIFSLCKLLDGFTHFWHEPPGRHKSSLETKDLVANSLAQLSDALLSQKDSLSPELWNQSVAWLHKKASGLDWTAGLRLRGIYGDHFKNEVPATLFEVSQLPKDEWAPLPLPNYGAGSGLLAWMECCCLSAALREQMLTVLVVNVDDPEEVNLFSKGFLLALVQVLPWCSQAEWKGLTQVIKSLLEREVLHVPYSLEYVQHLPLLNFRPFAHQLQLSVLLLRAFQLLCGSSGAAWLPAEAWRHVVRLYSCSLSDLLGSLKGTARGQGQGVGEEDATRELSFVLVQVFCHTLHVAAMLPDDGTGEPLVLLSLEILSQYEALSEADESLGSALRKANERHFLGSIAENVTNKELRSVLLRKLRKL</sequence>
<protein>
    <submittedName>
        <fullName evidence="1">Gem nuclear organelle associated protein 4</fullName>
    </submittedName>
</protein>
<dbReference type="GO" id="GO:0006364">
    <property type="term" value="P:rRNA processing"/>
    <property type="evidence" value="ECO:0007669"/>
    <property type="project" value="InterPro"/>
</dbReference>
<dbReference type="PANTHER" id="PTHR15571:SF2">
    <property type="entry name" value="GEM-ASSOCIATED PROTEIN 4"/>
    <property type="match status" value="1"/>
</dbReference>
<dbReference type="GO" id="GO:0000387">
    <property type="term" value="P:spliceosomal snRNP assembly"/>
    <property type="evidence" value="ECO:0007669"/>
    <property type="project" value="InterPro"/>
</dbReference>
<dbReference type="AlphaFoldDB" id="A0A8D2L4D1"/>
<dbReference type="InterPro" id="IPR033265">
    <property type="entry name" value="GEMIN4"/>
</dbReference>
<reference evidence="1" key="1">
    <citation type="submission" date="2025-08" db="UniProtKB">
        <authorList>
            <consortium name="Ensembl"/>
        </authorList>
    </citation>
    <scope>IDENTIFICATION</scope>
</reference>
<evidence type="ECO:0000313" key="2">
    <source>
        <dbReference type="Proteomes" id="UP000694545"/>
    </source>
</evidence>
<dbReference type="PANTHER" id="PTHR15571">
    <property type="entry name" value="GEM-ASSOCIATED PROTEIN 4"/>
    <property type="match status" value="1"/>
</dbReference>
<organism evidence="1 2">
    <name type="scientific">Varanus komodoensis</name>
    <name type="common">Komodo dragon</name>
    <dbReference type="NCBI Taxonomy" id="61221"/>
    <lineage>
        <taxon>Eukaryota</taxon>
        <taxon>Metazoa</taxon>
        <taxon>Chordata</taxon>
        <taxon>Craniata</taxon>
        <taxon>Vertebrata</taxon>
        <taxon>Euteleostomi</taxon>
        <taxon>Lepidosauria</taxon>
        <taxon>Squamata</taxon>
        <taxon>Bifurcata</taxon>
        <taxon>Unidentata</taxon>
        <taxon>Episquamata</taxon>
        <taxon>Toxicofera</taxon>
        <taxon>Anguimorpha</taxon>
        <taxon>Paleoanguimorpha</taxon>
        <taxon>Varanoidea</taxon>
        <taxon>Varanidae</taxon>
        <taxon>Varanus</taxon>
    </lineage>
</organism>
<dbReference type="Ensembl" id="ENSVKKT00000016909.1">
    <property type="protein sequence ID" value="ENSVKKP00000016509.1"/>
    <property type="gene ID" value="ENSVKKG00000011278.1"/>
</dbReference>
<name>A0A8D2L4D1_VARKO</name>
<evidence type="ECO:0000313" key="1">
    <source>
        <dbReference type="Ensembl" id="ENSVKKP00000016509.1"/>
    </source>
</evidence>
<reference evidence="1" key="2">
    <citation type="submission" date="2025-09" db="UniProtKB">
        <authorList>
            <consortium name="Ensembl"/>
        </authorList>
    </citation>
    <scope>IDENTIFICATION</scope>
</reference>